<dbReference type="STRING" id="572546.Arcpr_0898"/>
<protein>
    <submittedName>
        <fullName evidence="1">Uncharacterized protein</fullName>
    </submittedName>
</protein>
<dbReference type="KEGG" id="apo:Arcpr_0898"/>
<organism evidence="1 2">
    <name type="scientific">Archaeoglobus profundus (strain DSM 5631 / JCM 9629 / NBRC 100127 / Av18)</name>
    <dbReference type="NCBI Taxonomy" id="572546"/>
    <lineage>
        <taxon>Archaea</taxon>
        <taxon>Methanobacteriati</taxon>
        <taxon>Methanobacteriota</taxon>
        <taxon>Archaeoglobi</taxon>
        <taxon>Archaeoglobales</taxon>
        <taxon>Archaeoglobaceae</taxon>
        <taxon>Archaeoglobus</taxon>
    </lineage>
</organism>
<dbReference type="HOGENOM" id="CLU_1656790_0_0_2"/>
<dbReference type="PaxDb" id="572546-Arcpr_0898"/>
<keyword evidence="2" id="KW-1185">Reference proteome</keyword>
<dbReference type="EMBL" id="CP001857">
    <property type="protein sequence ID" value="ADB57959.1"/>
    <property type="molecule type" value="Genomic_DNA"/>
</dbReference>
<gene>
    <name evidence="1" type="ordered locus">Arcpr_0898</name>
</gene>
<reference evidence="1 2" key="1">
    <citation type="journal article" date="2010" name="Stand. Genomic Sci.">
        <title>Complete genome sequence of Archaeoglobus profundus type strain (AV18).</title>
        <authorList>
            <person name="von Jan M."/>
            <person name="Lapidus A."/>
            <person name="Del Rio T.G."/>
            <person name="Copeland A."/>
            <person name="Tice H."/>
            <person name="Cheng J.F."/>
            <person name="Lucas S."/>
            <person name="Chen F."/>
            <person name="Nolan M."/>
            <person name="Goodwin L."/>
            <person name="Han C."/>
            <person name="Pitluck S."/>
            <person name="Liolios K."/>
            <person name="Ivanova N."/>
            <person name="Mavromatis K."/>
            <person name="Ovchinnikova G."/>
            <person name="Chertkov O."/>
            <person name="Pati A."/>
            <person name="Chen A."/>
            <person name="Palaniappan K."/>
            <person name="Land M."/>
            <person name="Hauser L."/>
            <person name="Chang Y.J."/>
            <person name="Jeffries C.D."/>
            <person name="Saunders E."/>
            <person name="Brettin T."/>
            <person name="Detter J.C."/>
            <person name="Chain P."/>
            <person name="Eichinger K."/>
            <person name="Huber H."/>
            <person name="Spring S."/>
            <person name="Rohde M."/>
            <person name="Goker M."/>
            <person name="Wirth R."/>
            <person name="Woyke T."/>
            <person name="Bristow J."/>
            <person name="Eisen J.A."/>
            <person name="Markowitz V."/>
            <person name="Hugenholtz P."/>
            <person name="Kyrpides N.C."/>
            <person name="Klenk H.P."/>
        </authorList>
    </citation>
    <scope>NUCLEOTIDE SEQUENCE [LARGE SCALE GENOMIC DNA]</scope>
    <source>
        <strain evidence="2">DSM 5631 / JCM 9629 / NBRC 100127 / Av18</strain>
    </source>
</reference>
<dbReference type="GeneID" id="8739563"/>
<evidence type="ECO:0000313" key="2">
    <source>
        <dbReference type="Proteomes" id="UP000001901"/>
    </source>
</evidence>
<evidence type="ECO:0000313" key="1">
    <source>
        <dbReference type="EMBL" id="ADB57959.1"/>
    </source>
</evidence>
<sequence length="159" mass="18569">MAENLPENLPVDPRELKYLQSLFNERDIYGYLYDIIELYVPDEFKSTLWGLVNNVRFISTSRISETQAIIYKRWISDQIDKILENYPVVDGVDHAFYTILENIEFLLHLAIDRAVDGFERRMQTTQIKQLVMSQELEGAIPVQQRKGGVFKGLFSKMFG</sequence>
<name>D2RI34_ARCPA</name>
<dbReference type="Proteomes" id="UP000001901">
    <property type="component" value="Chromosome"/>
</dbReference>
<dbReference type="AlphaFoldDB" id="D2RI34"/>
<dbReference type="RefSeq" id="WP_012940295.1">
    <property type="nucleotide sequence ID" value="NC_013741.1"/>
</dbReference>
<proteinExistence type="predicted"/>
<accession>D2RI34</accession>